<accession>A0AAF0EK79</accession>
<dbReference type="Pfam" id="PF03828">
    <property type="entry name" value="PAP_assoc"/>
    <property type="match status" value="1"/>
</dbReference>
<dbReference type="GO" id="GO:0005730">
    <property type="term" value="C:nucleolus"/>
    <property type="evidence" value="ECO:0007669"/>
    <property type="project" value="TreeGrafter"/>
</dbReference>
<dbReference type="GO" id="GO:0003729">
    <property type="term" value="F:mRNA binding"/>
    <property type="evidence" value="ECO:0007669"/>
    <property type="project" value="TreeGrafter"/>
</dbReference>
<evidence type="ECO:0000313" key="9">
    <source>
        <dbReference type="Proteomes" id="UP001213623"/>
    </source>
</evidence>
<dbReference type="GO" id="GO:0043634">
    <property type="term" value="P:polyadenylation-dependent ncRNA catabolic process"/>
    <property type="evidence" value="ECO:0007669"/>
    <property type="project" value="TreeGrafter"/>
</dbReference>
<feature type="region of interest" description="Disordered" evidence="5">
    <location>
        <begin position="438"/>
        <end position="560"/>
    </location>
</feature>
<evidence type="ECO:0000313" key="8">
    <source>
        <dbReference type="EMBL" id="WFD25893.1"/>
    </source>
</evidence>
<sequence length="603" mass="67221">MSGLGAARDAQPHHSDNEDYISLALDDEASMSSPGSPPSEDVQVDKTVREHAAARSTPWSADVPWNDCCNVAEMLHAEIETFSRWMSPTIEEHATRVMVIQLLLHALHSEWPDADVRSFGSQDTQLYLPQGDIDLVVLSKEMDQHSREYVLRRMAACLRAHHLASDIQVIARAKVPIIKFVCPLGQFHVDISINQANGLQAAQFVNRWLVKQPAIRPLVMVLKQFLQQRALSEVFTGGLGSYSVTLLVLSFLQLHPKLQRGEMAAEQNLGVLLMELLELYGKNFGYDYCTIVVRGRGRYINKMDAKLYDERKPFLLSIQDPHDPSNDISRGSFAIISVRSALGGAYDILHAALCERAADLHQFHQRQRLLRERQSQNTHTFFHPDDANSQLHLSSEYKEPESLLGSILGASKEMTKRRKEIKQLYESGTLQQRLAKLQPIPPQPSKPFPPAPAPAPTPTPESATAPADHSHVAAEVLRPPQSQPRRRRHDEVAETSSESRYAQKGTRKRAAQDPWSHPSKIQHVSDSESDQDLAAADAPFVMESSDSDAPPPAKLTKRPAAKRILSLAGRAKKLVKATSRKRSKSERIHFWNAKAGAATSGEE</sequence>
<protein>
    <recommendedName>
        <fullName evidence="2">polynucleotide adenylyltransferase</fullName>
        <ecNumber evidence="2">2.7.7.19</ecNumber>
    </recommendedName>
</protein>
<evidence type="ECO:0000256" key="5">
    <source>
        <dbReference type="SAM" id="MobiDB-lite"/>
    </source>
</evidence>
<dbReference type="EMBL" id="CP119893">
    <property type="protein sequence ID" value="WFD25893.1"/>
    <property type="molecule type" value="Genomic_DNA"/>
</dbReference>
<evidence type="ECO:0000256" key="3">
    <source>
        <dbReference type="ARBA" id="ARBA00022723"/>
    </source>
</evidence>
<dbReference type="Gene3D" id="1.10.1410.10">
    <property type="match status" value="1"/>
</dbReference>
<feature type="region of interest" description="Disordered" evidence="5">
    <location>
        <begin position="1"/>
        <end position="44"/>
    </location>
</feature>
<keyword evidence="9" id="KW-1185">Reference proteome</keyword>
<comment type="similarity">
    <text evidence="1">Belongs to the DNA polymerase type-B-like family.</text>
</comment>
<dbReference type="EC" id="2.7.7.19" evidence="2"/>
<dbReference type="InterPro" id="IPR045862">
    <property type="entry name" value="Trf4-like"/>
</dbReference>
<dbReference type="InterPro" id="IPR054708">
    <property type="entry name" value="MTPAP-like_central"/>
</dbReference>
<organism evidence="8 9">
    <name type="scientific">Malassezia nana</name>
    <dbReference type="NCBI Taxonomy" id="180528"/>
    <lineage>
        <taxon>Eukaryota</taxon>
        <taxon>Fungi</taxon>
        <taxon>Dikarya</taxon>
        <taxon>Basidiomycota</taxon>
        <taxon>Ustilaginomycotina</taxon>
        <taxon>Malasseziomycetes</taxon>
        <taxon>Malasseziales</taxon>
        <taxon>Malasseziaceae</taxon>
        <taxon>Malassezia</taxon>
    </lineage>
</organism>
<feature type="domain" description="Poly(A) RNA polymerase mitochondrial-like central palm" evidence="7">
    <location>
        <begin position="75"/>
        <end position="205"/>
    </location>
</feature>
<dbReference type="Gene3D" id="3.30.460.10">
    <property type="entry name" value="Beta Polymerase, domain 2"/>
    <property type="match status" value="1"/>
</dbReference>
<keyword evidence="8" id="KW-0808">Transferase</keyword>
<feature type="domain" description="PAP-associated" evidence="6">
    <location>
        <begin position="268"/>
        <end position="326"/>
    </location>
</feature>
<dbReference type="PANTHER" id="PTHR23092:SF15">
    <property type="entry name" value="INACTIVE NON-CANONICAL POLY(A) RNA POLYMERASE PROTEIN TRF4-2-RELATED"/>
    <property type="match status" value="1"/>
</dbReference>
<keyword evidence="4" id="KW-0460">Magnesium</keyword>
<keyword evidence="3" id="KW-0479">Metal-binding</keyword>
<feature type="compositionally biased region" description="Pro residues" evidence="5">
    <location>
        <begin position="439"/>
        <end position="459"/>
    </location>
</feature>
<dbReference type="Proteomes" id="UP001213623">
    <property type="component" value="Chromosome 2"/>
</dbReference>
<dbReference type="GO" id="GO:0031123">
    <property type="term" value="P:RNA 3'-end processing"/>
    <property type="evidence" value="ECO:0007669"/>
    <property type="project" value="TreeGrafter"/>
</dbReference>
<dbReference type="GO" id="GO:1990817">
    <property type="term" value="F:poly(A) RNA polymerase activity"/>
    <property type="evidence" value="ECO:0007669"/>
    <property type="project" value="UniProtKB-EC"/>
</dbReference>
<dbReference type="PANTHER" id="PTHR23092">
    <property type="entry name" value="POLY(A) RNA POLYMERASE"/>
    <property type="match status" value="1"/>
</dbReference>
<dbReference type="AlphaFoldDB" id="A0AAF0EK79"/>
<evidence type="ECO:0000259" key="7">
    <source>
        <dbReference type="Pfam" id="PF22600"/>
    </source>
</evidence>
<evidence type="ECO:0000256" key="1">
    <source>
        <dbReference type="ARBA" id="ARBA00008593"/>
    </source>
</evidence>
<dbReference type="FunFam" id="1.10.1410.10:FF:000003">
    <property type="entry name" value="non-canonical poly(A) RNA polymerase PAPD7"/>
    <property type="match status" value="1"/>
</dbReference>
<dbReference type="SUPFAM" id="SSF81631">
    <property type="entry name" value="PAP/OAS1 substrate-binding domain"/>
    <property type="match status" value="1"/>
</dbReference>
<evidence type="ECO:0000256" key="2">
    <source>
        <dbReference type="ARBA" id="ARBA00012388"/>
    </source>
</evidence>
<dbReference type="InterPro" id="IPR043519">
    <property type="entry name" value="NT_sf"/>
</dbReference>
<gene>
    <name evidence="8" type="ORF">MNAN1_000861</name>
</gene>
<evidence type="ECO:0000259" key="6">
    <source>
        <dbReference type="Pfam" id="PF03828"/>
    </source>
</evidence>
<name>A0AAF0EK79_9BASI</name>
<evidence type="ECO:0000256" key="4">
    <source>
        <dbReference type="ARBA" id="ARBA00022842"/>
    </source>
</evidence>
<dbReference type="GO" id="GO:0031499">
    <property type="term" value="C:TRAMP complex"/>
    <property type="evidence" value="ECO:0007669"/>
    <property type="project" value="TreeGrafter"/>
</dbReference>
<dbReference type="GO" id="GO:0046872">
    <property type="term" value="F:metal ion binding"/>
    <property type="evidence" value="ECO:0007669"/>
    <property type="project" value="UniProtKB-KW"/>
</dbReference>
<dbReference type="SUPFAM" id="SSF81301">
    <property type="entry name" value="Nucleotidyltransferase"/>
    <property type="match status" value="1"/>
</dbReference>
<dbReference type="CDD" id="cd05402">
    <property type="entry name" value="NT_PAP_TUTase"/>
    <property type="match status" value="1"/>
</dbReference>
<dbReference type="GO" id="GO:0010605">
    <property type="term" value="P:negative regulation of macromolecule metabolic process"/>
    <property type="evidence" value="ECO:0007669"/>
    <property type="project" value="UniProtKB-ARBA"/>
</dbReference>
<dbReference type="InterPro" id="IPR002058">
    <property type="entry name" value="PAP_assoc"/>
</dbReference>
<dbReference type="Pfam" id="PF22600">
    <property type="entry name" value="MTPAP-like_central"/>
    <property type="match status" value="1"/>
</dbReference>
<proteinExistence type="inferred from homology"/>
<reference evidence="8" key="1">
    <citation type="submission" date="2023-03" db="EMBL/GenBank/DDBJ databases">
        <title>Mating type loci evolution in Malassezia.</title>
        <authorList>
            <person name="Coelho M.A."/>
        </authorList>
    </citation>
    <scope>NUCLEOTIDE SEQUENCE</scope>
    <source>
        <strain evidence="8">CBS 9557</strain>
    </source>
</reference>
<keyword evidence="8" id="KW-0548">Nucleotidyltransferase</keyword>